<gene>
    <name evidence="1" type="ORF">NYO99_14795</name>
</gene>
<sequence>MQALVALVRAEILLHFSNRRAVLLSIVAPILIAAFFGSLFGGSARGGSIAVAVVDLDGSPLSQRVVAALQAEAALKTVVTGEAEALAQVRAGKLRVAAVLPRGLQAQAGGAMFGGTAKPEIVLHHDPSQASALAVVRGLLAQTLMQEVSRATLSPEGLARLQQQVRADSQVPSDQRHELLQMFAAIDKVQQREAAASGAGELPAGLAMPYTTRDVQALPEGGAAPAAYNSYAHAFAGMGVQFILMAGIDMAVGLLLMRRLGLWQRLRAAPLSRTQLLGSRIVASTLISLLVFVVIYAVAIAAFGVRVLGSVAGLALVLVCFSLMTACFGLLVAALGRTPEATRGLAILATLLMVMVGGAWVPAFLFPDWLQTASLAVPTRWAVDALDAMTWRGQPFAEALLPSAVMLGFSAVFAAVAVWRFRWEA</sequence>
<keyword evidence="2" id="KW-1185">Reference proteome</keyword>
<reference evidence="1" key="1">
    <citation type="submission" date="2022-08" db="EMBL/GenBank/DDBJ databases">
        <title>Genome sequencing of Pelomonas sp. UHG3.</title>
        <authorList>
            <person name="So Y."/>
        </authorList>
    </citation>
    <scope>NUCLEOTIDE SEQUENCE</scope>
    <source>
        <strain evidence="1">UHG3</strain>
    </source>
</reference>
<name>A0ACC6CCV6_9BURK</name>
<protein>
    <submittedName>
        <fullName evidence="1">ABC transporter permease</fullName>
    </submittedName>
</protein>
<accession>A0ACC6CCV6</accession>
<proteinExistence type="predicted"/>
<organism evidence="1 2">
    <name type="scientific">Roseateles hydrophilus</name>
    <dbReference type="NCBI Taxonomy" id="2975054"/>
    <lineage>
        <taxon>Bacteria</taxon>
        <taxon>Pseudomonadati</taxon>
        <taxon>Pseudomonadota</taxon>
        <taxon>Betaproteobacteria</taxon>
        <taxon>Burkholderiales</taxon>
        <taxon>Sphaerotilaceae</taxon>
        <taxon>Roseateles</taxon>
    </lineage>
</organism>
<comment type="caution">
    <text evidence="1">The sequence shown here is derived from an EMBL/GenBank/DDBJ whole genome shotgun (WGS) entry which is preliminary data.</text>
</comment>
<evidence type="ECO:0000313" key="1">
    <source>
        <dbReference type="EMBL" id="MCY4746253.1"/>
    </source>
</evidence>
<dbReference type="Proteomes" id="UP001076464">
    <property type="component" value="Unassembled WGS sequence"/>
</dbReference>
<dbReference type="EMBL" id="JAPPUY010000003">
    <property type="protein sequence ID" value="MCY4746253.1"/>
    <property type="molecule type" value="Genomic_DNA"/>
</dbReference>
<evidence type="ECO:0000313" key="2">
    <source>
        <dbReference type="Proteomes" id="UP001076464"/>
    </source>
</evidence>